<evidence type="ECO:0000313" key="10">
    <source>
        <dbReference type="EMBL" id="SFI41540.1"/>
    </source>
</evidence>
<dbReference type="EMBL" id="FORC01000001">
    <property type="protein sequence ID" value="SFI41540.1"/>
    <property type="molecule type" value="Genomic_DNA"/>
</dbReference>
<keyword evidence="4" id="KW-0479">Metal-binding</keyword>
<evidence type="ECO:0000256" key="5">
    <source>
        <dbReference type="ARBA" id="ARBA00022837"/>
    </source>
</evidence>
<proteinExistence type="inferred from homology"/>
<dbReference type="Proteomes" id="UP000183018">
    <property type="component" value="Unassembled WGS sequence"/>
</dbReference>
<comment type="subcellular location">
    <subcellularLocation>
        <location evidence="1">Fimbrium</location>
    </subcellularLocation>
</comment>
<name>A0A1I3I112_9GAMM</name>
<keyword evidence="6" id="KW-0281">Fimbrium</keyword>
<dbReference type="STRING" id="289370.SAMN05216602_1327"/>
<gene>
    <name evidence="10" type="ORF">SAMN05216602_1327</name>
</gene>
<keyword evidence="11" id="KW-1185">Reference proteome</keyword>
<accession>A0A1I3I112</accession>
<evidence type="ECO:0000256" key="7">
    <source>
        <dbReference type="SAM" id="MobiDB-lite"/>
    </source>
</evidence>
<dbReference type="InterPro" id="IPR008707">
    <property type="entry name" value="B-propeller_PilY1"/>
</dbReference>
<reference evidence="11" key="1">
    <citation type="submission" date="2016-10" db="EMBL/GenBank/DDBJ databases">
        <authorList>
            <person name="Varghese N."/>
            <person name="Submissions S."/>
        </authorList>
    </citation>
    <scope>NUCLEOTIDE SEQUENCE [LARGE SCALE GENOMIC DNA]</scope>
    <source>
        <strain evidence="11">LMG 22563</strain>
    </source>
</reference>
<keyword evidence="8" id="KW-0732">Signal</keyword>
<comment type="similarity">
    <text evidence="2">Belongs to the PilY1 family.</text>
</comment>
<feature type="region of interest" description="Disordered" evidence="7">
    <location>
        <begin position="582"/>
        <end position="601"/>
    </location>
</feature>
<keyword evidence="5" id="KW-0106">Calcium</keyword>
<dbReference type="OrthoDB" id="7156875at2"/>
<dbReference type="SUPFAM" id="SSF50998">
    <property type="entry name" value="Quinoprotein alcohol dehydrogenase-like"/>
    <property type="match status" value="1"/>
</dbReference>
<feature type="chain" id="PRO_5044372863" evidence="8">
    <location>
        <begin position="31"/>
        <end position="1249"/>
    </location>
</feature>
<sequence length="1249" mass="135374">MSHSKLNSGARSLSCALFGITLLHGANSYAAVSQSPLSLTIGVPPNMLLTLDNSGSMRWGFAPDSISGAGPARRGKSNSFNPIYYNPQATYLAPVSYDSNGREVRLQQSFTAARVNGYKNNLGTVDLSKDYKVNWTYEVNTGLPTDYGIANTDNRFARNSEADFAATVTISNSERGRAITQRNTASNITFTIVRDANNASACTASASHPDWLTDIQASCSRTASNTYKGTLQERGVPAYYYTYDANRQNCALANDDRYDGCYSISFVTSDTEKTNFANWYSFYRNRALATISAANLAFYDLSPSARLSWQSLAGCTSFDGRNNSCNSNAFQAFSSQHKRSLYDWMQNISFSGGTPLQAAMKRAGEFYRTDTPWQKTPYASSGNTTANTYACRASYHIVMTDGIWGDTVKPDTNYNHDSKNIDLPDGKKYSGQAPFNDTSEDTLADLAMHYWATDLRPNLANKVPAYVPFKSGTETSDYWDPRNDPATWQHMTNFVMGLGLTQSLSATGLPWEGSTHTGAGYDALKRGTGSWPAVTNATGKVYDLWHAAINSRGDFFSVDSPEAMVQAFADILSRIADRKSTAARPAINSGQVSSEENGDTSVKTVSYQTSYASDDNWSGDVKRFEKKWNATTNSMETTEVWSAKTNAPGPAARRIKIAGSDNSGLADFNLTNAGSASYSGTTLASYLNRDPENANAVDTKAAARISYLRGDRTGEGSTFRRRSGVLGDFYSSTPAVVLNTPRYLEQFTNRLEGNTAYTDFKQSIANRTPRVYVGGNGGMLHGFNATSGVEEFAFIPSAVFPKLNKLTGSNYSHEFYVEGSPVVADVYTGTEWRTILVGTLKAGGKSVFALDITTPGHEKLLWQFDESSITDSNAVKLGYTFSQPTIARLHTGKWAVVFGNGYESAGNSNGKAALFIVDAMDGSLVRSLEVQGTNGVANGLSTPKLGDYNGDGTADYAYAGDLQGNMWRFDLLRSNRDVTAPFKVTNNVPASNFRVGFGGNPLFKASADTAGTQRQAITSAPSLVAHPTGVGYLIVFGTGRFYDTGDKEGDKSMSQSVYGIWDKETLGEIASNPNISRSTLQAQTITNTTTVSADGSSIQGRILSNNTVRWQPAQNGQGGTLPAQNGWYLNLVQADGEMIVENMSQLGRTIFFQSLLPNDDPCGDGAANWTYAINPFSGGRTTQKAFDYTPTTDVGTQVVSAVRQDGEGGGTVSQNSNNIYQYCTGQSCTNIYPDPTSIGRQAWRRTEEK</sequence>
<feature type="signal peptide" evidence="8">
    <location>
        <begin position="1"/>
        <end position="30"/>
    </location>
</feature>
<dbReference type="Pfam" id="PF05567">
    <property type="entry name" value="T4P_PilY1"/>
    <property type="match status" value="1"/>
</dbReference>
<evidence type="ECO:0000256" key="8">
    <source>
        <dbReference type="SAM" id="SignalP"/>
    </source>
</evidence>
<evidence type="ECO:0000256" key="3">
    <source>
        <dbReference type="ARBA" id="ARBA00022558"/>
    </source>
</evidence>
<feature type="domain" description="PilY1 beta-propeller" evidence="9">
    <location>
        <begin position="726"/>
        <end position="1087"/>
    </location>
</feature>
<keyword evidence="3" id="KW-1029">Fimbrium biogenesis</keyword>
<dbReference type="InterPro" id="IPR011047">
    <property type="entry name" value="Quinoprotein_ADH-like_sf"/>
</dbReference>
<evidence type="ECO:0000256" key="1">
    <source>
        <dbReference type="ARBA" id="ARBA00004561"/>
    </source>
</evidence>
<dbReference type="GO" id="GO:0009289">
    <property type="term" value="C:pilus"/>
    <property type="evidence" value="ECO:0007669"/>
    <property type="project" value="UniProtKB-SubCell"/>
</dbReference>
<evidence type="ECO:0000313" key="11">
    <source>
        <dbReference type="Proteomes" id="UP000183018"/>
    </source>
</evidence>
<evidence type="ECO:0000259" key="9">
    <source>
        <dbReference type="Pfam" id="PF05567"/>
    </source>
</evidence>
<dbReference type="AlphaFoldDB" id="A0A1I3I112"/>
<dbReference type="GO" id="GO:0046872">
    <property type="term" value="F:metal ion binding"/>
    <property type="evidence" value="ECO:0007669"/>
    <property type="project" value="UniProtKB-KW"/>
</dbReference>
<evidence type="ECO:0000256" key="6">
    <source>
        <dbReference type="ARBA" id="ARBA00023263"/>
    </source>
</evidence>
<protein>
    <submittedName>
        <fullName evidence="10">Type IV pilus assembly protein PilY1</fullName>
    </submittedName>
</protein>
<evidence type="ECO:0000256" key="2">
    <source>
        <dbReference type="ARBA" id="ARBA00008387"/>
    </source>
</evidence>
<organism evidence="10 11">
    <name type="scientific">Phytopseudomonas argentinensis</name>
    <dbReference type="NCBI Taxonomy" id="289370"/>
    <lineage>
        <taxon>Bacteria</taxon>
        <taxon>Pseudomonadati</taxon>
        <taxon>Pseudomonadota</taxon>
        <taxon>Gammaproteobacteria</taxon>
        <taxon>Pseudomonadales</taxon>
        <taxon>Pseudomonadaceae</taxon>
        <taxon>Phytopseudomonas</taxon>
    </lineage>
</organism>
<feature type="compositionally biased region" description="Polar residues" evidence="7">
    <location>
        <begin position="588"/>
        <end position="601"/>
    </location>
</feature>
<evidence type="ECO:0000256" key="4">
    <source>
        <dbReference type="ARBA" id="ARBA00022723"/>
    </source>
</evidence>